<dbReference type="SUPFAM" id="SSF55874">
    <property type="entry name" value="ATPase domain of HSP90 chaperone/DNA topoisomerase II/histidine kinase"/>
    <property type="match status" value="1"/>
</dbReference>
<dbReference type="PANTHER" id="PTHR24421:SF10">
    <property type="entry name" value="NITRATE_NITRITE SENSOR PROTEIN NARQ"/>
    <property type="match status" value="1"/>
</dbReference>
<comment type="caution">
    <text evidence="8">The sequence shown here is derived from an EMBL/GenBank/DDBJ whole genome shotgun (WGS) entry which is preliminary data.</text>
</comment>
<evidence type="ECO:0000256" key="1">
    <source>
        <dbReference type="ARBA" id="ARBA00000085"/>
    </source>
</evidence>
<dbReference type="InterPro" id="IPR011110">
    <property type="entry name" value="Reg_prop"/>
</dbReference>
<dbReference type="GO" id="GO:0005524">
    <property type="term" value="F:ATP binding"/>
    <property type="evidence" value="ECO:0007669"/>
    <property type="project" value="UniProtKB-KW"/>
</dbReference>
<dbReference type="InterPro" id="IPR005467">
    <property type="entry name" value="His_kinase_dom"/>
</dbReference>
<dbReference type="RefSeq" id="WP_259413855.1">
    <property type="nucleotide sequence ID" value="NZ_JANWGH010000001.1"/>
</dbReference>
<organism evidence="8 9">
    <name type="scientific">Algoriphagus limi</name>
    <dbReference type="NCBI Taxonomy" id="2975273"/>
    <lineage>
        <taxon>Bacteria</taxon>
        <taxon>Pseudomonadati</taxon>
        <taxon>Bacteroidota</taxon>
        <taxon>Cytophagia</taxon>
        <taxon>Cytophagales</taxon>
        <taxon>Cyclobacteriaceae</taxon>
        <taxon>Algoriphagus</taxon>
    </lineage>
</organism>
<sequence>MNNYSIEQGLPENTVLDIVEDEIGFLWIASPNFLTRFDGDNFKVFRKSFDFQVNDSAFNLGKLYVEGDKLWMITKGGKLEYMDLLTEKSHPLKYFKDGEREIVKLTSIFIDQNRIYLGTDDRGLFITDLDLKLISHYDECTKQNLSSNRVNHIFKNKEDGLWVLTDKGVNQIKLGVVSQYLLDINFTHGIENSAGVDLSSISAGIWTQKYSDDSIYQEYSAFSDLKNFLTELHVFQIFYERKFSTYQWGIWLATLGEGLMVIDEMNNHAFQVKLEKNPKDVYCIYGAKNGKIWVGTRKNGLYSLDPSIPLVTTNWPEEIRFDGKLQLKTSGDQSSIYIPQNDEILIYDQELTPKGIFGRYDFFKEADEPEINSIVPIQGGDRFFINSLKNGSLVFDPVNQVSHPLQKSSDEFIRNHDLSHESTLIYESKAFPGSILFGNKLGLFKLDLIRQEFFQVVDYSVSQFCSINENEAAIYFSNGSIGFYDFSEGRLEQKDFLTKVIPIDLDIQSMNYQNNWLWLGSLGNGLILVNLENGKVVNVTSEDGLPNDFIMGMEFEDTRTVWCSTHNGFFKLNFIKSNSEIGIEEILYLNHKNGILINEFLPGLSYKRKDGKICFSSEKGILCLEGENYSWDDYQSKILISDIKVNSQQVESSIGLIHYMDELELSSKENSLEFFFSAISKNVPDNLHYSYQLEGYDENWVQARNRRYASYTNLDPGTYLFKIKLTNDNFEGAPIKTLPVIIHASFWQTTWFKVLVVLTIISIFYWYYRMKIKHLLSLQRVKEEISADLHDDIGARLTTIQLISAIHKNKFQGQPEIEMMLSNIDQEIHDSSEALHELVGNIKMKEDDLGEYFSRLRRYISESLDQTTISYQIAMPDSTSQATLSLSKRKDIYLILKELINNVRKHSEARKVEVKVFYEQRSLNIHVRDDGIGFNPDSSSERNGMNILRYRVEKYNGSITLESSPSKGTEVKISIALDKNLILKDFWSNGLQKIASFWAFN</sequence>
<dbReference type="Proteomes" id="UP001206788">
    <property type="component" value="Unassembled WGS sequence"/>
</dbReference>
<dbReference type="PANTHER" id="PTHR24421">
    <property type="entry name" value="NITRATE/NITRITE SENSOR PROTEIN NARX-RELATED"/>
    <property type="match status" value="1"/>
</dbReference>
<dbReference type="EMBL" id="JANWGH010000001">
    <property type="protein sequence ID" value="MCS5490179.1"/>
    <property type="molecule type" value="Genomic_DNA"/>
</dbReference>
<gene>
    <name evidence="8" type="ORF">NY014_07050</name>
</gene>
<reference evidence="8 9" key="1">
    <citation type="submission" date="2022-08" db="EMBL/GenBank/DDBJ databases">
        <title>Algoriphagus sp. CAU 1643 isolated from mud.</title>
        <authorList>
            <person name="Kim W."/>
        </authorList>
    </citation>
    <scope>NUCLEOTIDE SEQUENCE [LARGE SCALE GENOMIC DNA]</scope>
    <source>
        <strain evidence="8 9">CAU 1643</strain>
    </source>
</reference>
<proteinExistence type="predicted"/>
<evidence type="ECO:0000313" key="9">
    <source>
        <dbReference type="Proteomes" id="UP001206788"/>
    </source>
</evidence>
<keyword evidence="8" id="KW-0067">ATP-binding</keyword>
<accession>A0ABT2G4I9</accession>
<evidence type="ECO:0000256" key="5">
    <source>
        <dbReference type="ARBA" id="ARBA00023012"/>
    </source>
</evidence>
<dbReference type="SMART" id="SM00387">
    <property type="entry name" value="HATPase_c"/>
    <property type="match status" value="1"/>
</dbReference>
<dbReference type="InterPro" id="IPR011047">
    <property type="entry name" value="Quinoprotein_ADH-like_sf"/>
</dbReference>
<dbReference type="SUPFAM" id="SSF50998">
    <property type="entry name" value="Quinoprotein alcohol dehydrogenase-like"/>
    <property type="match status" value="1"/>
</dbReference>
<dbReference type="Pfam" id="PF02518">
    <property type="entry name" value="HATPase_c"/>
    <property type="match status" value="1"/>
</dbReference>
<dbReference type="PROSITE" id="PS50109">
    <property type="entry name" value="HIS_KIN"/>
    <property type="match status" value="1"/>
</dbReference>
<keyword evidence="3" id="KW-0808">Transferase</keyword>
<dbReference type="InterPro" id="IPR050482">
    <property type="entry name" value="Sensor_HK_TwoCompSys"/>
</dbReference>
<keyword evidence="6" id="KW-0812">Transmembrane</keyword>
<dbReference type="InterPro" id="IPR011123">
    <property type="entry name" value="Y_Y_Y"/>
</dbReference>
<dbReference type="Gene3D" id="2.130.10.10">
    <property type="entry name" value="YVTN repeat-like/Quinoprotein amine dehydrogenase"/>
    <property type="match status" value="3"/>
</dbReference>
<dbReference type="Gene3D" id="2.60.40.10">
    <property type="entry name" value="Immunoglobulins"/>
    <property type="match status" value="1"/>
</dbReference>
<dbReference type="EC" id="2.7.13.3" evidence="2"/>
<evidence type="ECO:0000256" key="6">
    <source>
        <dbReference type="SAM" id="Phobius"/>
    </source>
</evidence>
<evidence type="ECO:0000256" key="2">
    <source>
        <dbReference type="ARBA" id="ARBA00012438"/>
    </source>
</evidence>
<keyword evidence="4" id="KW-0418">Kinase</keyword>
<dbReference type="CDD" id="cd16917">
    <property type="entry name" value="HATPase_UhpB-NarQ-NarX-like"/>
    <property type="match status" value="1"/>
</dbReference>
<keyword evidence="9" id="KW-1185">Reference proteome</keyword>
<evidence type="ECO:0000259" key="7">
    <source>
        <dbReference type="PROSITE" id="PS50109"/>
    </source>
</evidence>
<feature type="domain" description="Histidine kinase" evidence="7">
    <location>
        <begin position="788"/>
        <end position="979"/>
    </location>
</feature>
<dbReference type="Pfam" id="PF07495">
    <property type="entry name" value="Y_Y_Y"/>
    <property type="match status" value="1"/>
</dbReference>
<keyword evidence="5" id="KW-0902">Two-component regulatory system</keyword>
<keyword evidence="6" id="KW-0472">Membrane</keyword>
<dbReference type="Gene3D" id="3.30.565.10">
    <property type="entry name" value="Histidine kinase-like ATPase, C-terminal domain"/>
    <property type="match status" value="1"/>
</dbReference>
<dbReference type="InterPro" id="IPR015943">
    <property type="entry name" value="WD40/YVTN_repeat-like_dom_sf"/>
</dbReference>
<protein>
    <recommendedName>
        <fullName evidence="2">histidine kinase</fullName>
        <ecNumber evidence="2">2.7.13.3</ecNumber>
    </recommendedName>
</protein>
<dbReference type="InterPro" id="IPR003594">
    <property type="entry name" value="HATPase_dom"/>
</dbReference>
<name>A0ABT2G4I9_9BACT</name>
<keyword evidence="8" id="KW-0547">Nucleotide-binding</keyword>
<dbReference type="InterPro" id="IPR036890">
    <property type="entry name" value="HATPase_C_sf"/>
</dbReference>
<evidence type="ECO:0000313" key="8">
    <source>
        <dbReference type="EMBL" id="MCS5490179.1"/>
    </source>
</evidence>
<dbReference type="Pfam" id="PF07494">
    <property type="entry name" value="Reg_prop"/>
    <property type="match status" value="1"/>
</dbReference>
<dbReference type="InterPro" id="IPR013783">
    <property type="entry name" value="Ig-like_fold"/>
</dbReference>
<evidence type="ECO:0000256" key="4">
    <source>
        <dbReference type="ARBA" id="ARBA00022777"/>
    </source>
</evidence>
<comment type="catalytic activity">
    <reaction evidence="1">
        <text>ATP + protein L-histidine = ADP + protein N-phospho-L-histidine.</text>
        <dbReference type="EC" id="2.7.13.3"/>
    </reaction>
</comment>
<keyword evidence="6" id="KW-1133">Transmembrane helix</keyword>
<evidence type="ECO:0000256" key="3">
    <source>
        <dbReference type="ARBA" id="ARBA00022679"/>
    </source>
</evidence>
<feature type="transmembrane region" description="Helical" evidence="6">
    <location>
        <begin position="750"/>
        <end position="768"/>
    </location>
</feature>